<dbReference type="Pfam" id="PF13689">
    <property type="entry name" value="DUF4154"/>
    <property type="match status" value="1"/>
</dbReference>
<dbReference type="Proteomes" id="UP000029994">
    <property type="component" value="Unassembled WGS sequence"/>
</dbReference>
<name>A0A099M236_9VIBR</name>
<dbReference type="RefSeq" id="WP_039444615.1">
    <property type="nucleotide sequence ID" value="NZ_CP035681.1"/>
</dbReference>
<dbReference type="STRING" id="29495.EA26_11495"/>
<organism evidence="2 3">
    <name type="scientific">Vibrio navarrensis</name>
    <dbReference type="NCBI Taxonomy" id="29495"/>
    <lineage>
        <taxon>Bacteria</taxon>
        <taxon>Pseudomonadati</taxon>
        <taxon>Pseudomonadota</taxon>
        <taxon>Gammaproteobacteria</taxon>
        <taxon>Vibrionales</taxon>
        <taxon>Vibrionaceae</taxon>
        <taxon>Vibrio</taxon>
    </lineage>
</organism>
<feature type="signal peptide" evidence="1">
    <location>
        <begin position="1"/>
        <end position="22"/>
    </location>
</feature>
<accession>A0A099M236</accession>
<gene>
    <name evidence="2" type="ORF">EA26_11495</name>
</gene>
<dbReference type="eggNOG" id="ENOG5031NBP">
    <property type="taxonomic scope" value="Bacteria"/>
</dbReference>
<keyword evidence="1" id="KW-0732">Signal</keyword>
<evidence type="ECO:0000313" key="3">
    <source>
        <dbReference type="Proteomes" id="UP000029994"/>
    </source>
</evidence>
<dbReference type="InterPro" id="IPR025293">
    <property type="entry name" value="YfiR/HmsC-like"/>
</dbReference>
<proteinExistence type="predicted"/>
<evidence type="ECO:0000256" key="1">
    <source>
        <dbReference type="SAM" id="SignalP"/>
    </source>
</evidence>
<dbReference type="EMBL" id="JMCG01000001">
    <property type="protein sequence ID" value="KGK11896.1"/>
    <property type="molecule type" value="Genomic_DNA"/>
</dbReference>
<evidence type="ECO:0000313" key="2">
    <source>
        <dbReference type="EMBL" id="KGK11896.1"/>
    </source>
</evidence>
<comment type="caution">
    <text evidence="2">The sequence shown here is derived from an EMBL/GenBank/DDBJ whole genome shotgun (WGS) entry which is preliminary data.</text>
</comment>
<dbReference type="AlphaFoldDB" id="A0A099M236"/>
<dbReference type="GeneID" id="43683793"/>
<evidence type="ECO:0008006" key="4">
    <source>
        <dbReference type="Google" id="ProtNLM"/>
    </source>
</evidence>
<sequence length="171" mass="19128">MNFKIRLLCGLIASLCPFLAQANKFQPHEVVAVYIYQISNFVFWNEEPSKTHIYFCVQDDDKVKQTLAKVIEGKTIRDLALVLVNATDKQCDIVYYGKPLTSERVRSVGSYAVTISSQSHFLSDGGIIALQENEGRIKPLICSQNLVSERYTIGSSLLRLASVKEAALCLH</sequence>
<feature type="chain" id="PRO_5009751375" description="YfiR family protein" evidence="1">
    <location>
        <begin position="23"/>
        <end position="171"/>
    </location>
</feature>
<protein>
    <recommendedName>
        <fullName evidence="4">YfiR family protein</fullName>
    </recommendedName>
</protein>
<reference evidence="2 3" key="1">
    <citation type="submission" date="2014-04" db="EMBL/GenBank/DDBJ databases">
        <title>Genome sequencing of Vibrio navarrensis strains.</title>
        <authorList>
            <person name="Gladney L.M."/>
            <person name="Katz L.S."/>
            <person name="Marino-Ramirez L."/>
            <person name="Jordan I.K."/>
        </authorList>
    </citation>
    <scope>NUCLEOTIDE SEQUENCE [LARGE SCALE GENOMIC DNA]</scope>
    <source>
        <strain evidence="2 3">ATCC 51183</strain>
    </source>
</reference>
<keyword evidence="3" id="KW-1185">Reference proteome</keyword>